<dbReference type="CDD" id="cd04332">
    <property type="entry name" value="YbaK_like"/>
    <property type="match status" value="1"/>
</dbReference>
<dbReference type="OrthoDB" id="9786549at2"/>
<dbReference type="EMBL" id="SWDB01000003">
    <property type="protein sequence ID" value="TKB47451.1"/>
    <property type="molecule type" value="Genomic_DNA"/>
</dbReference>
<dbReference type="AlphaFoldDB" id="A0A4U1B9Q9"/>
<keyword evidence="3" id="KW-1185">Reference proteome</keyword>
<comment type="caution">
    <text evidence="2">The sequence shown here is derived from an EMBL/GenBank/DDBJ whole genome shotgun (WGS) entry which is preliminary data.</text>
</comment>
<dbReference type="Pfam" id="PF04073">
    <property type="entry name" value="tRNA_edit"/>
    <property type="match status" value="1"/>
</dbReference>
<dbReference type="Gene3D" id="3.90.960.10">
    <property type="entry name" value="YbaK/aminoacyl-tRNA synthetase-associated domain"/>
    <property type="match status" value="1"/>
</dbReference>
<name>A0A4U1B9Q9_9GAMM</name>
<evidence type="ECO:0000313" key="3">
    <source>
        <dbReference type="Proteomes" id="UP000307999"/>
    </source>
</evidence>
<protein>
    <submittedName>
        <fullName evidence="2">YbaK/EbsC family protein</fullName>
    </submittedName>
</protein>
<sequence>MTIASTLESYLHDHHIPFQSVVHPHSSSSISTAISANVPLQNIAKAVVLKDHEGRRLLAVLPASFKISLSALNDELLATYRLAREQEVYKMFSDCEHGAIPALGAAYNMNTVCEQVLDDMEHVYIEAGDHQTLIKIDKAHFQDLMKDSKHLHFSRQVIH</sequence>
<proteinExistence type="predicted"/>
<reference evidence="2 3" key="1">
    <citation type="submission" date="2019-04" db="EMBL/GenBank/DDBJ databases">
        <title>Thalassotalea guangxiensis sp. nov., isolated from sediment of the coastal wetland.</title>
        <authorList>
            <person name="Zheng S."/>
            <person name="Zhang D."/>
        </authorList>
    </citation>
    <scope>NUCLEOTIDE SEQUENCE [LARGE SCALE GENOMIC DNA]</scope>
    <source>
        <strain evidence="2 3">ZS-4</strain>
    </source>
</reference>
<dbReference type="InterPro" id="IPR007214">
    <property type="entry name" value="YbaK/aa-tRNA-synth-assoc-dom"/>
</dbReference>
<organism evidence="2 3">
    <name type="scientific">Thalassotalea mangrovi</name>
    <dbReference type="NCBI Taxonomy" id="2572245"/>
    <lineage>
        <taxon>Bacteria</taxon>
        <taxon>Pseudomonadati</taxon>
        <taxon>Pseudomonadota</taxon>
        <taxon>Gammaproteobacteria</taxon>
        <taxon>Alteromonadales</taxon>
        <taxon>Colwelliaceae</taxon>
        <taxon>Thalassotalea</taxon>
    </lineage>
</organism>
<dbReference type="InterPro" id="IPR036754">
    <property type="entry name" value="YbaK/aa-tRNA-synt-asso_dom_sf"/>
</dbReference>
<dbReference type="SUPFAM" id="SSF55826">
    <property type="entry name" value="YbaK/ProRS associated domain"/>
    <property type="match status" value="1"/>
</dbReference>
<evidence type="ECO:0000259" key="1">
    <source>
        <dbReference type="Pfam" id="PF04073"/>
    </source>
</evidence>
<dbReference type="GO" id="GO:0002161">
    <property type="term" value="F:aminoacyl-tRNA deacylase activity"/>
    <property type="evidence" value="ECO:0007669"/>
    <property type="project" value="InterPro"/>
</dbReference>
<evidence type="ECO:0000313" key="2">
    <source>
        <dbReference type="EMBL" id="TKB47451.1"/>
    </source>
</evidence>
<feature type="domain" description="YbaK/aminoacyl-tRNA synthetase-associated" evidence="1">
    <location>
        <begin position="23"/>
        <end position="144"/>
    </location>
</feature>
<gene>
    <name evidence="2" type="ORF">E8M12_01290</name>
</gene>
<dbReference type="Proteomes" id="UP000307999">
    <property type="component" value="Unassembled WGS sequence"/>
</dbReference>
<accession>A0A4U1B9Q9</accession>
<dbReference type="RefSeq" id="WP_136734262.1">
    <property type="nucleotide sequence ID" value="NZ_SWDB01000003.1"/>
</dbReference>